<gene>
    <name evidence="2" type="ORF">TIFTF001_016680</name>
</gene>
<keyword evidence="3" id="KW-1185">Reference proteome</keyword>
<evidence type="ECO:0000256" key="1">
    <source>
        <dbReference type="SAM" id="MobiDB-lite"/>
    </source>
</evidence>
<sequence>MGMSNWQQATPMSDGDGDCATDSNSGGRQWPCTRRRLLDRRSVVTTPRRRRLLVRLGCIWCSDSN</sequence>
<protein>
    <submittedName>
        <fullName evidence="2">Uncharacterized protein</fullName>
    </submittedName>
</protein>
<evidence type="ECO:0000313" key="3">
    <source>
        <dbReference type="Proteomes" id="UP001187192"/>
    </source>
</evidence>
<evidence type="ECO:0000313" key="2">
    <source>
        <dbReference type="EMBL" id="GMN47500.1"/>
    </source>
</evidence>
<dbReference type="Gramene" id="FCD_00020049-RA">
    <property type="protein sequence ID" value="FCD_00020049-RA:cds"/>
    <property type="gene ID" value="FCD_00020049"/>
</dbReference>
<dbReference type="EMBL" id="BTGU01000025">
    <property type="protein sequence ID" value="GMN47500.1"/>
    <property type="molecule type" value="Genomic_DNA"/>
</dbReference>
<name>A0AA88D7L7_FICCA</name>
<feature type="compositionally biased region" description="Polar residues" evidence="1">
    <location>
        <begin position="1"/>
        <end position="11"/>
    </location>
</feature>
<organism evidence="2 3">
    <name type="scientific">Ficus carica</name>
    <name type="common">Common fig</name>
    <dbReference type="NCBI Taxonomy" id="3494"/>
    <lineage>
        <taxon>Eukaryota</taxon>
        <taxon>Viridiplantae</taxon>
        <taxon>Streptophyta</taxon>
        <taxon>Embryophyta</taxon>
        <taxon>Tracheophyta</taxon>
        <taxon>Spermatophyta</taxon>
        <taxon>Magnoliopsida</taxon>
        <taxon>eudicotyledons</taxon>
        <taxon>Gunneridae</taxon>
        <taxon>Pentapetalae</taxon>
        <taxon>rosids</taxon>
        <taxon>fabids</taxon>
        <taxon>Rosales</taxon>
        <taxon>Moraceae</taxon>
        <taxon>Ficeae</taxon>
        <taxon>Ficus</taxon>
    </lineage>
</organism>
<comment type="caution">
    <text evidence="2">The sequence shown here is derived from an EMBL/GenBank/DDBJ whole genome shotgun (WGS) entry which is preliminary data.</text>
</comment>
<accession>A0AA88D7L7</accession>
<dbReference type="Proteomes" id="UP001187192">
    <property type="component" value="Unassembled WGS sequence"/>
</dbReference>
<dbReference type="AlphaFoldDB" id="A0AA88D7L7"/>
<feature type="region of interest" description="Disordered" evidence="1">
    <location>
        <begin position="1"/>
        <end position="31"/>
    </location>
</feature>
<proteinExistence type="predicted"/>
<reference evidence="2" key="1">
    <citation type="submission" date="2023-07" db="EMBL/GenBank/DDBJ databases">
        <title>draft genome sequence of fig (Ficus carica).</title>
        <authorList>
            <person name="Takahashi T."/>
            <person name="Nishimura K."/>
        </authorList>
    </citation>
    <scope>NUCLEOTIDE SEQUENCE</scope>
</reference>